<reference evidence="1" key="1">
    <citation type="submission" date="2018-04" db="EMBL/GenBank/DDBJ databases">
        <title>Transcriptome assembly of Sipha flava.</title>
        <authorList>
            <person name="Scully E.D."/>
            <person name="Geib S.M."/>
            <person name="Palmer N.A."/>
            <person name="Koch K."/>
            <person name="Bradshaw J."/>
            <person name="Heng-Moss T."/>
            <person name="Sarath G."/>
        </authorList>
    </citation>
    <scope>NUCLEOTIDE SEQUENCE</scope>
</reference>
<sequence length="116" mass="12499">MVKPDIGQCPAALLYGTVLRLPGDYFHRLCVHPSRCSRTATQVTVRGPTCSSRASRVNVQSSTRPLIPLRGFPSNKPSFNAKIRSSTTAQAVDATKKRVCFSASGGGWVVMWGYGA</sequence>
<organism evidence="1">
    <name type="scientific">Sipha flava</name>
    <name type="common">yellow sugarcane aphid</name>
    <dbReference type="NCBI Taxonomy" id="143950"/>
    <lineage>
        <taxon>Eukaryota</taxon>
        <taxon>Metazoa</taxon>
        <taxon>Ecdysozoa</taxon>
        <taxon>Arthropoda</taxon>
        <taxon>Hexapoda</taxon>
        <taxon>Insecta</taxon>
        <taxon>Pterygota</taxon>
        <taxon>Neoptera</taxon>
        <taxon>Paraneoptera</taxon>
        <taxon>Hemiptera</taxon>
        <taxon>Sternorrhyncha</taxon>
        <taxon>Aphidomorpha</taxon>
        <taxon>Aphidoidea</taxon>
        <taxon>Aphididae</taxon>
        <taxon>Sipha</taxon>
    </lineage>
</organism>
<dbReference type="AlphaFoldDB" id="A0A2S2QX55"/>
<protein>
    <submittedName>
        <fullName evidence="1">Uncharacterized protein</fullName>
    </submittedName>
</protein>
<name>A0A2S2QX55_9HEMI</name>
<dbReference type="EMBL" id="GGMS01013040">
    <property type="protein sequence ID" value="MBY82243.1"/>
    <property type="molecule type" value="Transcribed_RNA"/>
</dbReference>
<gene>
    <name evidence="1" type="ORF">g.167606</name>
</gene>
<accession>A0A2S2QX55</accession>
<proteinExistence type="predicted"/>
<evidence type="ECO:0000313" key="1">
    <source>
        <dbReference type="EMBL" id="MBY82243.1"/>
    </source>
</evidence>